<comment type="caution">
    <text evidence="1">The sequence shown here is derived from an EMBL/GenBank/DDBJ whole genome shotgun (WGS) entry which is preliminary data.</text>
</comment>
<dbReference type="GeneID" id="39588700"/>
<name>A0A427Y4F0_9TREE</name>
<dbReference type="Proteomes" id="UP000279236">
    <property type="component" value="Unassembled WGS sequence"/>
</dbReference>
<dbReference type="Pfam" id="PF04911">
    <property type="entry name" value="ATP-synt_J"/>
    <property type="match status" value="1"/>
</dbReference>
<accession>A0A427Y4F0</accession>
<dbReference type="RefSeq" id="XP_028478755.1">
    <property type="nucleotide sequence ID" value="XM_028619783.1"/>
</dbReference>
<organism evidence="1 2">
    <name type="scientific">Apiotrichum porosum</name>
    <dbReference type="NCBI Taxonomy" id="105984"/>
    <lineage>
        <taxon>Eukaryota</taxon>
        <taxon>Fungi</taxon>
        <taxon>Dikarya</taxon>
        <taxon>Basidiomycota</taxon>
        <taxon>Agaricomycotina</taxon>
        <taxon>Tremellomycetes</taxon>
        <taxon>Trichosporonales</taxon>
        <taxon>Trichosporonaceae</taxon>
        <taxon>Apiotrichum</taxon>
    </lineage>
</organism>
<protein>
    <recommendedName>
        <fullName evidence="3">ATP synthase subunit J, mitochondrial</fullName>
    </recommendedName>
</protein>
<proteinExistence type="predicted"/>
<dbReference type="STRING" id="105984.A0A427Y4F0"/>
<sequence>MFGLRKWPTPMAAPLWPFAFASVVTFFGVVKAQGFAVATPDAIKDPRNPYAAQLVKQEAH</sequence>
<dbReference type="AlphaFoldDB" id="A0A427Y4F0"/>
<dbReference type="EMBL" id="RSCE01000002">
    <property type="protein sequence ID" value="RSH85970.1"/>
    <property type="molecule type" value="Genomic_DNA"/>
</dbReference>
<gene>
    <name evidence="1" type="ORF">EHS24_004157</name>
</gene>
<dbReference type="PANTHER" id="PTHR28060">
    <property type="entry name" value="ATP SYNTHASE SUBUNIT J, MITOCHONDRIAL"/>
    <property type="match status" value="1"/>
</dbReference>
<dbReference type="PANTHER" id="PTHR28060:SF1">
    <property type="entry name" value="ATP SYNTHASE SUBUNIT J, MITOCHONDRIAL"/>
    <property type="match status" value="1"/>
</dbReference>
<dbReference type="OrthoDB" id="5520611at2759"/>
<keyword evidence="2" id="KW-1185">Reference proteome</keyword>
<evidence type="ECO:0000313" key="2">
    <source>
        <dbReference type="Proteomes" id="UP000279236"/>
    </source>
</evidence>
<reference evidence="1 2" key="1">
    <citation type="submission" date="2018-11" db="EMBL/GenBank/DDBJ databases">
        <title>Genome sequence of Apiotrichum porosum DSM 27194.</title>
        <authorList>
            <person name="Aliyu H."/>
            <person name="Gorte O."/>
            <person name="Ochsenreither K."/>
        </authorList>
    </citation>
    <scope>NUCLEOTIDE SEQUENCE [LARGE SCALE GENOMIC DNA]</scope>
    <source>
        <strain evidence="1 2">DSM 27194</strain>
    </source>
</reference>
<dbReference type="InterPro" id="IPR006995">
    <property type="entry name" value="ATP_synth_F0_jsu"/>
</dbReference>
<dbReference type="GO" id="GO:0046933">
    <property type="term" value="F:proton-transporting ATP synthase activity, rotational mechanism"/>
    <property type="evidence" value="ECO:0007669"/>
    <property type="project" value="TreeGrafter"/>
</dbReference>
<evidence type="ECO:0008006" key="3">
    <source>
        <dbReference type="Google" id="ProtNLM"/>
    </source>
</evidence>
<dbReference type="GO" id="GO:0045259">
    <property type="term" value="C:proton-transporting ATP synthase complex"/>
    <property type="evidence" value="ECO:0007669"/>
    <property type="project" value="InterPro"/>
</dbReference>
<evidence type="ECO:0000313" key="1">
    <source>
        <dbReference type="EMBL" id="RSH85970.1"/>
    </source>
</evidence>